<keyword evidence="7" id="KW-0418">Kinase</keyword>
<comment type="subcellular location">
    <subcellularLocation>
        <location evidence="1">Membrane</location>
        <topology evidence="1">Single-pass membrane protein</topology>
    </subcellularLocation>
</comment>
<protein>
    <recommendedName>
        <fullName evidence="15">Protein kinase domain-containing protein</fullName>
    </recommendedName>
</protein>
<proteinExistence type="predicted"/>
<dbReference type="SMART" id="SM00220">
    <property type="entry name" value="S_TKc"/>
    <property type="match status" value="1"/>
</dbReference>
<evidence type="ECO:0000256" key="5">
    <source>
        <dbReference type="ARBA" id="ARBA00022729"/>
    </source>
</evidence>
<dbReference type="PROSITE" id="PS00107">
    <property type="entry name" value="PROTEIN_KINASE_ATP"/>
    <property type="match status" value="1"/>
</dbReference>
<gene>
    <name evidence="16" type="primary">LOC110682858</name>
</gene>
<dbReference type="Proteomes" id="UP000596660">
    <property type="component" value="Unplaced"/>
</dbReference>
<accession>A0A803ME22</accession>
<evidence type="ECO:0000256" key="14">
    <source>
        <dbReference type="SAM" id="SignalP"/>
    </source>
</evidence>
<evidence type="ECO:0000256" key="10">
    <source>
        <dbReference type="ARBA" id="ARBA00023136"/>
    </source>
</evidence>
<feature type="signal peptide" evidence="14">
    <location>
        <begin position="1"/>
        <end position="34"/>
    </location>
</feature>
<dbReference type="InterPro" id="IPR017441">
    <property type="entry name" value="Protein_kinase_ATP_BS"/>
</dbReference>
<feature type="transmembrane region" description="Helical" evidence="13">
    <location>
        <begin position="292"/>
        <end position="313"/>
    </location>
</feature>
<dbReference type="Gene3D" id="1.10.510.10">
    <property type="entry name" value="Transferase(Phosphotransferase) domain 1"/>
    <property type="match status" value="1"/>
</dbReference>
<evidence type="ECO:0000256" key="4">
    <source>
        <dbReference type="ARBA" id="ARBA00022692"/>
    </source>
</evidence>
<keyword evidence="8 12" id="KW-0067">ATP-binding</keyword>
<evidence type="ECO:0000256" key="6">
    <source>
        <dbReference type="ARBA" id="ARBA00022741"/>
    </source>
</evidence>
<evidence type="ECO:0000256" key="2">
    <source>
        <dbReference type="ARBA" id="ARBA00022527"/>
    </source>
</evidence>
<dbReference type="InterPro" id="IPR025287">
    <property type="entry name" value="WAK_GUB"/>
</dbReference>
<dbReference type="Gene3D" id="3.30.200.20">
    <property type="entry name" value="Phosphorylase Kinase, domain 1"/>
    <property type="match status" value="1"/>
</dbReference>
<feature type="binding site" evidence="12">
    <location>
        <position position="389"/>
    </location>
    <ligand>
        <name>ATP</name>
        <dbReference type="ChEBI" id="CHEBI:30616"/>
    </ligand>
</feature>
<evidence type="ECO:0000313" key="16">
    <source>
        <dbReference type="EnsemblPlants" id="AUR62027715-RA:cds"/>
    </source>
</evidence>
<keyword evidence="2" id="KW-0723">Serine/threonine-protein kinase</keyword>
<evidence type="ECO:0000256" key="3">
    <source>
        <dbReference type="ARBA" id="ARBA00022679"/>
    </source>
</evidence>
<reference evidence="16" key="2">
    <citation type="submission" date="2021-03" db="UniProtKB">
        <authorList>
            <consortium name="EnsemblPlants"/>
        </authorList>
    </citation>
    <scope>IDENTIFICATION</scope>
</reference>
<dbReference type="Pfam" id="PF00069">
    <property type="entry name" value="Pkinase"/>
    <property type="match status" value="1"/>
</dbReference>
<evidence type="ECO:0000313" key="17">
    <source>
        <dbReference type="Proteomes" id="UP000596660"/>
    </source>
</evidence>
<dbReference type="SUPFAM" id="SSF56112">
    <property type="entry name" value="Protein kinase-like (PK-like)"/>
    <property type="match status" value="1"/>
</dbReference>
<evidence type="ECO:0000256" key="1">
    <source>
        <dbReference type="ARBA" id="ARBA00004167"/>
    </source>
</evidence>
<dbReference type="GO" id="GO:0004674">
    <property type="term" value="F:protein serine/threonine kinase activity"/>
    <property type="evidence" value="ECO:0007669"/>
    <property type="project" value="UniProtKB-KW"/>
</dbReference>
<dbReference type="FunFam" id="1.10.510.10:FF:000161">
    <property type="entry name" value="Wall-associated receptor kinase-like 20"/>
    <property type="match status" value="1"/>
</dbReference>
<feature type="chain" id="PRO_5030631186" description="Protein kinase domain-containing protein" evidence="14">
    <location>
        <begin position="35"/>
        <end position="658"/>
    </location>
</feature>
<dbReference type="OMA" id="EPVCKTD"/>
<keyword evidence="17" id="KW-1185">Reference proteome</keyword>
<dbReference type="EnsemblPlants" id="AUR62027715-RA">
    <property type="protein sequence ID" value="AUR62027715-RA:cds"/>
    <property type="gene ID" value="AUR62027715"/>
</dbReference>
<dbReference type="PANTHER" id="PTHR46008">
    <property type="entry name" value="LEAF RUST 10 DISEASE-RESISTANCE LOCUS RECEPTOR-LIKE PROTEIN KINASE-LIKE 1.4"/>
    <property type="match status" value="1"/>
</dbReference>
<dbReference type="PROSITE" id="PS50011">
    <property type="entry name" value="PROTEIN_KINASE_DOM"/>
    <property type="match status" value="1"/>
</dbReference>
<feature type="domain" description="Protein kinase" evidence="15">
    <location>
        <begin position="360"/>
        <end position="637"/>
    </location>
</feature>
<dbReference type="PROSITE" id="PS00108">
    <property type="entry name" value="PROTEIN_KINASE_ST"/>
    <property type="match status" value="1"/>
</dbReference>
<keyword evidence="6 12" id="KW-0547">Nucleotide-binding</keyword>
<evidence type="ECO:0000259" key="15">
    <source>
        <dbReference type="PROSITE" id="PS50011"/>
    </source>
</evidence>
<keyword evidence="3" id="KW-0808">Transferase</keyword>
<keyword evidence="10 13" id="KW-0472">Membrane</keyword>
<evidence type="ECO:0000256" key="7">
    <source>
        <dbReference type="ARBA" id="ARBA00022777"/>
    </source>
</evidence>
<evidence type="ECO:0000256" key="8">
    <source>
        <dbReference type="ARBA" id="ARBA00022840"/>
    </source>
</evidence>
<keyword evidence="11" id="KW-0325">Glycoprotein</keyword>
<dbReference type="PANTHER" id="PTHR46008:SF25">
    <property type="entry name" value="PROTEIN KINASE DOMAIN-CONTAINING PROTEIN"/>
    <property type="match status" value="1"/>
</dbReference>
<keyword evidence="4 13" id="KW-0812">Transmembrane</keyword>
<organism evidence="16 17">
    <name type="scientific">Chenopodium quinoa</name>
    <name type="common">Quinoa</name>
    <dbReference type="NCBI Taxonomy" id="63459"/>
    <lineage>
        <taxon>Eukaryota</taxon>
        <taxon>Viridiplantae</taxon>
        <taxon>Streptophyta</taxon>
        <taxon>Embryophyta</taxon>
        <taxon>Tracheophyta</taxon>
        <taxon>Spermatophyta</taxon>
        <taxon>Magnoliopsida</taxon>
        <taxon>eudicotyledons</taxon>
        <taxon>Gunneridae</taxon>
        <taxon>Pentapetalae</taxon>
        <taxon>Caryophyllales</taxon>
        <taxon>Chenopodiaceae</taxon>
        <taxon>Chenopodioideae</taxon>
        <taxon>Atripliceae</taxon>
        <taxon>Chenopodium</taxon>
    </lineage>
</organism>
<keyword evidence="5 14" id="KW-0732">Signal</keyword>
<dbReference type="GO" id="GO:0030247">
    <property type="term" value="F:polysaccharide binding"/>
    <property type="evidence" value="ECO:0007669"/>
    <property type="project" value="InterPro"/>
</dbReference>
<evidence type="ECO:0000256" key="11">
    <source>
        <dbReference type="ARBA" id="ARBA00023180"/>
    </source>
</evidence>
<dbReference type="Gramene" id="AUR62027715-RA">
    <property type="protein sequence ID" value="AUR62027715-RA:cds"/>
    <property type="gene ID" value="AUR62027715"/>
</dbReference>
<dbReference type="GO" id="GO:0005524">
    <property type="term" value="F:ATP binding"/>
    <property type="evidence" value="ECO:0007669"/>
    <property type="project" value="UniProtKB-UniRule"/>
</dbReference>
<evidence type="ECO:0000256" key="13">
    <source>
        <dbReference type="SAM" id="Phobius"/>
    </source>
</evidence>
<evidence type="ECO:0000256" key="9">
    <source>
        <dbReference type="ARBA" id="ARBA00022989"/>
    </source>
</evidence>
<dbReference type="AlphaFoldDB" id="A0A803ME22"/>
<dbReference type="InterPro" id="IPR000719">
    <property type="entry name" value="Prot_kinase_dom"/>
</dbReference>
<dbReference type="GO" id="GO:0005886">
    <property type="term" value="C:plasma membrane"/>
    <property type="evidence" value="ECO:0007669"/>
    <property type="project" value="UniProtKB-ARBA"/>
</dbReference>
<dbReference type="InterPro" id="IPR011009">
    <property type="entry name" value="Kinase-like_dom_sf"/>
</dbReference>
<name>A0A803ME22_CHEQI</name>
<reference evidence="16" key="1">
    <citation type="journal article" date="2017" name="Nature">
        <title>The genome of Chenopodium quinoa.</title>
        <authorList>
            <person name="Jarvis D.E."/>
            <person name="Ho Y.S."/>
            <person name="Lightfoot D.J."/>
            <person name="Schmoeckel S.M."/>
            <person name="Li B."/>
            <person name="Borm T.J.A."/>
            <person name="Ohyanagi H."/>
            <person name="Mineta K."/>
            <person name="Michell C.T."/>
            <person name="Saber N."/>
            <person name="Kharbatia N.M."/>
            <person name="Rupper R.R."/>
            <person name="Sharp A.R."/>
            <person name="Dally N."/>
            <person name="Boughton B.A."/>
            <person name="Woo Y.H."/>
            <person name="Gao G."/>
            <person name="Schijlen E.G.W.M."/>
            <person name="Guo X."/>
            <person name="Momin A.A."/>
            <person name="Negrao S."/>
            <person name="Al-Babili S."/>
            <person name="Gehring C."/>
            <person name="Roessner U."/>
            <person name="Jung C."/>
            <person name="Murphy K."/>
            <person name="Arold S.T."/>
            <person name="Gojobori T."/>
            <person name="van der Linden C.G."/>
            <person name="van Loo E.N."/>
            <person name="Jellen E.N."/>
            <person name="Maughan P.J."/>
            <person name="Tester M."/>
        </authorList>
    </citation>
    <scope>NUCLEOTIDE SEQUENCE [LARGE SCALE GENOMIC DNA]</scope>
    <source>
        <strain evidence="16">cv. PI 614886</strain>
    </source>
</reference>
<evidence type="ECO:0000256" key="12">
    <source>
        <dbReference type="PROSITE-ProRule" id="PRU10141"/>
    </source>
</evidence>
<dbReference type="Pfam" id="PF13947">
    <property type="entry name" value="GUB_WAK_bind"/>
    <property type="match status" value="1"/>
</dbReference>
<sequence>MMDAEKNYRQLLFLQLVVTVFLFSDISVTREVEAKNSCPNCGKITVPYPLSISQSCGDQLYKVRCTTGKLWLDTLNGSSYLITSISPKTQRLTIRPQEYYQNRCARLDLKSGGIWLNQSLPFSISNSNTVLMMNCTNSTVKLSSMDCTSGSLCNAYKNTRCKGLPCCSYTTGGSKTAYRLDISDTGLTGCTSYESFVRLVPTLPVKKWPESGVQIQWDEPVEPLCTSSLDCHGLENSTCLPNRVVAGSKKRCFCNEGLRWNLINGTCEGHIAISVRKCKKRGCPHHINRKKIYHGLIFAACGIAIIIIFFVLVQQHKKHIKREAHRRLVRQREEVLNAHNHGKAAKLFSGKEMRRSTNNFSKENLLGVGGFGEVYKGNLDDGTLAAIKKAKPGKTLGMDQVLNEVCILCQVNHRSLVRLLGCCLDLDMPVLVYEYVPNGTLFEHLHGRYSNEWGTLTWQRRLFIAKQTADGLAYLHFSAVPPIFHRDIKSSNILLDEKLDAKVSDFGLSRLVDTEATHISTCAQGTLGYLDPEYYQNYQLTDRSDVYSFGVVLLELLTSKKAIDFNREDDVNLAVYVTNLADKEKLFDAVDAGLTKQANNLELETMKAFGLLAVACVDEQRKNRPSTREVTEELEYIISIISQEPNNDSKTDGIKIVP</sequence>
<keyword evidence="9 13" id="KW-1133">Transmembrane helix</keyword>
<dbReference type="InterPro" id="IPR008271">
    <property type="entry name" value="Ser/Thr_kinase_AS"/>
</dbReference>